<keyword evidence="2" id="KW-1185">Reference proteome</keyword>
<reference evidence="1 2" key="1">
    <citation type="submission" date="2020-02" db="EMBL/GenBank/DDBJ databases">
        <title>Paenibacillus sp. nov., isolated from rhizosphere soil of tomato.</title>
        <authorList>
            <person name="Weon H.-Y."/>
            <person name="Lee S.A."/>
        </authorList>
    </citation>
    <scope>NUCLEOTIDE SEQUENCE [LARGE SCALE GENOMIC DNA]</scope>
    <source>
        <strain evidence="1 2">14171R-81</strain>
    </source>
</reference>
<dbReference type="RefSeq" id="WP_162643492.1">
    <property type="nucleotide sequence ID" value="NZ_CP048286.1"/>
</dbReference>
<protein>
    <submittedName>
        <fullName evidence="1">Uncharacterized protein</fullName>
    </submittedName>
</protein>
<sequence length="95" mass="10551">MTRSLSFQVLSGFVIVASLLTVLLIANNGYAMNVVCSQIADANRLLLTSNATDLENRFAEINANLFRFISQDPDIQTFSYRQEGICSIPTRRCST</sequence>
<organism evidence="1 2">
    <name type="scientific">Paenibacillus rhizovicinus</name>
    <dbReference type="NCBI Taxonomy" id="2704463"/>
    <lineage>
        <taxon>Bacteria</taxon>
        <taxon>Bacillati</taxon>
        <taxon>Bacillota</taxon>
        <taxon>Bacilli</taxon>
        <taxon>Bacillales</taxon>
        <taxon>Paenibacillaceae</taxon>
        <taxon>Paenibacillus</taxon>
    </lineage>
</organism>
<proteinExistence type="predicted"/>
<dbReference type="AlphaFoldDB" id="A0A6C0P5D8"/>
<dbReference type="KEGG" id="prz:GZH47_23650"/>
<evidence type="ECO:0000313" key="1">
    <source>
        <dbReference type="EMBL" id="QHW33496.1"/>
    </source>
</evidence>
<accession>A0A6C0P5D8</accession>
<name>A0A6C0P5D8_9BACL</name>
<dbReference type="Proteomes" id="UP000479114">
    <property type="component" value="Chromosome"/>
</dbReference>
<dbReference type="EMBL" id="CP048286">
    <property type="protein sequence ID" value="QHW33496.1"/>
    <property type="molecule type" value="Genomic_DNA"/>
</dbReference>
<evidence type="ECO:0000313" key="2">
    <source>
        <dbReference type="Proteomes" id="UP000479114"/>
    </source>
</evidence>
<gene>
    <name evidence="1" type="ORF">GZH47_23650</name>
</gene>